<reference evidence="2" key="1">
    <citation type="journal article" date="2019" name="Int. J. Syst. Evol. Microbiol.">
        <title>The Global Catalogue of Microorganisms (GCM) 10K type strain sequencing project: providing services to taxonomists for standard genome sequencing and annotation.</title>
        <authorList>
            <consortium name="The Broad Institute Genomics Platform"/>
            <consortium name="The Broad Institute Genome Sequencing Center for Infectious Disease"/>
            <person name="Wu L."/>
            <person name="Ma J."/>
        </authorList>
    </citation>
    <scope>NUCLEOTIDE SEQUENCE [LARGE SCALE GENOMIC DNA]</scope>
    <source>
        <strain evidence="2">KCTC 52298</strain>
    </source>
</reference>
<dbReference type="Proteomes" id="UP001597440">
    <property type="component" value="Unassembled WGS sequence"/>
</dbReference>
<accession>A0ABW5L690</accession>
<comment type="caution">
    <text evidence="1">The sequence shown here is derived from an EMBL/GenBank/DDBJ whole genome shotgun (WGS) entry which is preliminary data.</text>
</comment>
<organism evidence="1 2">
    <name type="scientific">Sphingobacterium tabacisoli</name>
    <dbReference type="NCBI Taxonomy" id="2044855"/>
    <lineage>
        <taxon>Bacteria</taxon>
        <taxon>Pseudomonadati</taxon>
        <taxon>Bacteroidota</taxon>
        <taxon>Sphingobacteriia</taxon>
        <taxon>Sphingobacteriales</taxon>
        <taxon>Sphingobacteriaceae</taxon>
        <taxon>Sphingobacterium</taxon>
    </lineage>
</organism>
<gene>
    <name evidence="1" type="ORF">ACFSQW_16795</name>
</gene>
<sequence length="41" mass="4783">MIKLYEFYIKNKRLTIAALAAIYLIYQMGYAVGKSIHFLVN</sequence>
<proteinExistence type="predicted"/>
<protein>
    <submittedName>
        <fullName evidence="1">Uncharacterized protein</fullName>
    </submittedName>
</protein>
<name>A0ABW5L690_9SPHI</name>
<evidence type="ECO:0000313" key="2">
    <source>
        <dbReference type="Proteomes" id="UP001597440"/>
    </source>
</evidence>
<dbReference type="EMBL" id="JBHULD010000018">
    <property type="protein sequence ID" value="MFD2556053.1"/>
    <property type="molecule type" value="Genomic_DNA"/>
</dbReference>
<keyword evidence="2" id="KW-1185">Reference proteome</keyword>
<evidence type="ECO:0000313" key="1">
    <source>
        <dbReference type="EMBL" id="MFD2556053.1"/>
    </source>
</evidence>